<dbReference type="EMBL" id="JACHDE010000031">
    <property type="protein sequence ID" value="MBB5405318.1"/>
    <property type="molecule type" value="Genomic_DNA"/>
</dbReference>
<name>A0A7W8LEM7_9BURK</name>
<dbReference type="RefSeq" id="WP_018436570.1">
    <property type="nucleotide sequence ID" value="NZ_JACHDE010000031.1"/>
</dbReference>
<evidence type="ECO:0000313" key="2">
    <source>
        <dbReference type="EMBL" id="MBB5405318.1"/>
    </source>
</evidence>
<proteinExistence type="predicted"/>
<organism evidence="2 3">
    <name type="scientific">Paraburkholderia youngii</name>
    <dbReference type="NCBI Taxonomy" id="2782701"/>
    <lineage>
        <taxon>Bacteria</taxon>
        <taxon>Pseudomonadati</taxon>
        <taxon>Pseudomonadota</taxon>
        <taxon>Betaproteobacteria</taxon>
        <taxon>Burkholderiales</taxon>
        <taxon>Burkholderiaceae</taxon>
        <taxon>Paraburkholderia</taxon>
    </lineage>
</organism>
<feature type="region of interest" description="Disordered" evidence="1">
    <location>
        <begin position="1"/>
        <end position="27"/>
    </location>
</feature>
<gene>
    <name evidence="2" type="ORF">HDG41_007414</name>
</gene>
<dbReference type="Proteomes" id="UP000592820">
    <property type="component" value="Unassembled WGS sequence"/>
</dbReference>
<dbReference type="AlphaFoldDB" id="A0A7W8LEM7"/>
<evidence type="ECO:0000256" key="1">
    <source>
        <dbReference type="SAM" id="MobiDB-lite"/>
    </source>
</evidence>
<reference evidence="2 3" key="1">
    <citation type="submission" date="2020-08" db="EMBL/GenBank/DDBJ databases">
        <title>Genomic Encyclopedia of Type Strains, Phase IV (KMG-V): Genome sequencing to study the core and pangenomes of soil and plant-associated prokaryotes.</title>
        <authorList>
            <person name="Whitman W."/>
        </authorList>
    </citation>
    <scope>NUCLEOTIDE SEQUENCE [LARGE SCALE GENOMIC DNA]</scope>
    <source>
        <strain evidence="2 3">JPY162</strain>
    </source>
</reference>
<evidence type="ECO:0000313" key="3">
    <source>
        <dbReference type="Proteomes" id="UP000592820"/>
    </source>
</evidence>
<protein>
    <submittedName>
        <fullName evidence="2">Uncharacterized protein</fullName>
    </submittedName>
</protein>
<sequence>MRAHHPLRPPQHAHDPKRANQSSFAGGHCGRNFLFDEQIRATDFIRVEQQGGNQIPSALAFAHQVGHAPCHHDSKVGALNPADGSQLKV</sequence>
<comment type="caution">
    <text evidence="2">The sequence shown here is derived from an EMBL/GenBank/DDBJ whole genome shotgun (WGS) entry which is preliminary data.</text>
</comment>
<accession>A0A7W8LEM7</accession>